<reference evidence="2 3" key="1">
    <citation type="submission" date="2016-10" db="EMBL/GenBank/DDBJ databases">
        <authorList>
            <person name="de Groot N.N."/>
        </authorList>
    </citation>
    <scope>NUCLEOTIDE SEQUENCE [LARGE SCALE GENOMIC DNA]</scope>
    <source>
        <strain evidence="3">DSM 938 / 37b4</strain>
    </source>
</reference>
<sequence length="407" mass="44042">MTDTADSLVPPSDLEAAQVTWIRTIPDRVRDRGMFGLDPVVNILLVALLTGGHVLLEGNPGLGKTALVRALSAALGLGETAVGRIQFTPDLMPSDITGTEMPGPNRGELVFKPGPIFCQLLLADEINRATPKTQAAMLEAMAEYQVTVLGVRRPLRDWRQATPWQSPFMVMATQNPIDQEGTYPLPEAQSDRFMFKVLMSLPDADVIGQIIDKDLAPLRPPLARADQDDSHARNTAMEGLHTLSQAIRSVALLPVVKTQIINIVQASNGNMAQVRDLSQPRRKALEELVRDRITYPLGPRAAGAMARAAVGWAAVALVEPADAARGTSAHTPQALAQTVVPVLRHRLKVTQGYADHFSPQAEARALDDFIRALADAAAPDLDPRARAWGYAEDFAEAQSHARLSVPL</sequence>
<dbReference type="Pfam" id="PF07726">
    <property type="entry name" value="AAA_3"/>
    <property type="match status" value="1"/>
</dbReference>
<dbReference type="Gene3D" id="1.10.8.80">
    <property type="entry name" value="Magnesium chelatase subunit I, C-Terminal domain"/>
    <property type="match status" value="1"/>
</dbReference>
<dbReference type="AlphaFoldDB" id="A0A1G7CUP1"/>
<dbReference type="SMART" id="SM00382">
    <property type="entry name" value="AAA"/>
    <property type="match status" value="1"/>
</dbReference>
<protein>
    <submittedName>
        <fullName evidence="2">MoxR-like ATPase</fullName>
    </submittedName>
</protein>
<dbReference type="RefSeq" id="WP_074552589.1">
    <property type="nucleotide sequence ID" value="NZ_CP119563.1"/>
</dbReference>
<name>A0A1G7CUP1_RHOCA</name>
<dbReference type="PANTHER" id="PTHR42759">
    <property type="entry name" value="MOXR FAMILY PROTEIN"/>
    <property type="match status" value="1"/>
</dbReference>
<dbReference type="GO" id="GO:0016887">
    <property type="term" value="F:ATP hydrolysis activity"/>
    <property type="evidence" value="ECO:0007669"/>
    <property type="project" value="InterPro"/>
</dbReference>
<dbReference type="Proteomes" id="UP000183812">
    <property type="component" value="Unassembled WGS sequence"/>
</dbReference>
<evidence type="ECO:0000313" key="2">
    <source>
        <dbReference type="EMBL" id="SDE43154.1"/>
    </source>
</evidence>
<dbReference type="InterPro" id="IPR027417">
    <property type="entry name" value="P-loop_NTPase"/>
</dbReference>
<feature type="domain" description="AAA+ ATPase" evidence="1">
    <location>
        <begin position="50"/>
        <end position="203"/>
    </location>
</feature>
<dbReference type="Gene3D" id="3.40.50.300">
    <property type="entry name" value="P-loop containing nucleotide triphosphate hydrolases"/>
    <property type="match status" value="1"/>
</dbReference>
<evidence type="ECO:0000313" key="3">
    <source>
        <dbReference type="Proteomes" id="UP000183812"/>
    </source>
</evidence>
<dbReference type="EMBL" id="FNAY01000001">
    <property type="protein sequence ID" value="SDE43154.1"/>
    <property type="molecule type" value="Genomic_DNA"/>
</dbReference>
<evidence type="ECO:0000259" key="1">
    <source>
        <dbReference type="SMART" id="SM00382"/>
    </source>
</evidence>
<dbReference type="InterPro" id="IPR011703">
    <property type="entry name" value="ATPase_AAA-3"/>
</dbReference>
<dbReference type="InterPro" id="IPR050764">
    <property type="entry name" value="CbbQ/NirQ/NorQ/GpvN"/>
</dbReference>
<organism evidence="2 3">
    <name type="scientific">Rhodobacter capsulatus</name>
    <name type="common">Rhodopseudomonas capsulata</name>
    <dbReference type="NCBI Taxonomy" id="1061"/>
    <lineage>
        <taxon>Bacteria</taxon>
        <taxon>Pseudomonadati</taxon>
        <taxon>Pseudomonadota</taxon>
        <taxon>Alphaproteobacteria</taxon>
        <taxon>Rhodobacterales</taxon>
        <taxon>Rhodobacter group</taxon>
        <taxon>Rhodobacter</taxon>
    </lineage>
</organism>
<proteinExistence type="predicted"/>
<dbReference type="CDD" id="cd00009">
    <property type="entry name" value="AAA"/>
    <property type="match status" value="1"/>
</dbReference>
<dbReference type="InterPro" id="IPR003593">
    <property type="entry name" value="AAA+_ATPase"/>
</dbReference>
<accession>A0A1G7CUP1</accession>
<gene>
    <name evidence="2" type="ORF">SAMN04244550_00389</name>
</gene>
<dbReference type="SUPFAM" id="SSF52540">
    <property type="entry name" value="P-loop containing nucleoside triphosphate hydrolases"/>
    <property type="match status" value="1"/>
</dbReference>
<dbReference type="PANTHER" id="PTHR42759:SF1">
    <property type="entry name" value="MAGNESIUM-CHELATASE SUBUNIT CHLD"/>
    <property type="match status" value="1"/>
</dbReference>
<dbReference type="GO" id="GO:0005524">
    <property type="term" value="F:ATP binding"/>
    <property type="evidence" value="ECO:0007669"/>
    <property type="project" value="InterPro"/>
</dbReference>